<dbReference type="STRING" id="1341132.A0A3F3PWD0"/>
<evidence type="ECO:0000256" key="1">
    <source>
        <dbReference type="ARBA" id="ARBA00007992"/>
    </source>
</evidence>
<dbReference type="PANTHER" id="PTHR13789:SF147">
    <property type="entry name" value="PUTATIVE (AFU_ORTHOLOGUE AFUA_2G01950)-RELATED"/>
    <property type="match status" value="1"/>
</dbReference>
<name>A0A3F3PWD0_9EURO</name>
<keyword evidence="3" id="KW-0503">Monooxygenase</keyword>
<dbReference type="InterPro" id="IPR036188">
    <property type="entry name" value="FAD/NAD-bd_sf"/>
</dbReference>
<evidence type="ECO:0000313" key="5">
    <source>
        <dbReference type="Proteomes" id="UP000253729"/>
    </source>
</evidence>
<comment type="similarity">
    <text evidence="1">Belongs to the paxM FAD-dependent monooxygenase family.</text>
</comment>
<protein>
    <recommendedName>
        <fullName evidence="6">FAD-binding domain-containing protein</fullName>
    </recommendedName>
</protein>
<keyword evidence="5" id="KW-1185">Reference proteome</keyword>
<dbReference type="EMBL" id="KZ852056">
    <property type="protein sequence ID" value="RDH31264.1"/>
    <property type="molecule type" value="Genomic_DNA"/>
</dbReference>
<evidence type="ECO:0000313" key="4">
    <source>
        <dbReference type="EMBL" id="RDH31264.1"/>
    </source>
</evidence>
<dbReference type="InterPro" id="IPR050493">
    <property type="entry name" value="FAD-dep_Monooxygenase_BioMet"/>
</dbReference>
<proteinExistence type="inferred from homology"/>
<organism evidence="4 5">
    <name type="scientific">Aspergillus welwitschiae</name>
    <dbReference type="NCBI Taxonomy" id="1341132"/>
    <lineage>
        <taxon>Eukaryota</taxon>
        <taxon>Fungi</taxon>
        <taxon>Dikarya</taxon>
        <taxon>Ascomycota</taxon>
        <taxon>Pezizomycotina</taxon>
        <taxon>Eurotiomycetes</taxon>
        <taxon>Eurotiomycetidae</taxon>
        <taxon>Eurotiales</taxon>
        <taxon>Aspergillaceae</taxon>
        <taxon>Aspergillus</taxon>
        <taxon>Aspergillus subgen. Circumdati</taxon>
    </lineage>
</organism>
<gene>
    <name evidence="4" type="ORF">BDQ94DRAFT_180643</name>
</gene>
<dbReference type="PANTHER" id="PTHR13789">
    <property type="entry name" value="MONOOXYGENASE"/>
    <property type="match status" value="1"/>
</dbReference>
<evidence type="ECO:0008006" key="6">
    <source>
        <dbReference type="Google" id="ProtNLM"/>
    </source>
</evidence>
<dbReference type="GO" id="GO:0004497">
    <property type="term" value="F:monooxygenase activity"/>
    <property type="evidence" value="ECO:0007669"/>
    <property type="project" value="UniProtKB-KW"/>
</dbReference>
<keyword evidence="2" id="KW-0560">Oxidoreductase</keyword>
<dbReference type="AlphaFoldDB" id="A0A3F3PWD0"/>
<reference evidence="4 5" key="1">
    <citation type="submission" date="2018-07" db="EMBL/GenBank/DDBJ databases">
        <title>The genomes of Aspergillus section Nigri reveals drivers in fungal speciation.</title>
        <authorList>
            <consortium name="DOE Joint Genome Institute"/>
            <person name="Vesth T.C."/>
            <person name="Nybo J."/>
            <person name="Theobald S."/>
            <person name="Brandl J."/>
            <person name="Frisvad J.C."/>
            <person name="Nielsen K.F."/>
            <person name="Lyhne E.K."/>
            <person name="Kogle M.E."/>
            <person name="Kuo A."/>
            <person name="Riley R."/>
            <person name="Clum A."/>
            <person name="Nolan M."/>
            <person name="Lipzen A."/>
            <person name="Salamov A."/>
            <person name="Henrissat B."/>
            <person name="Wiebenga A."/>
            <person name="De vries R.P."/>
            <person name="Grigoriev I.V."/>
            <person name="Mortensen U.H."/>
            <person name="Andersen M.R."/>
            <person name="Baker S.E."/>
        </authorList>
    </citation>
    <scope>NUCLEOTIDE SEQUENCE [LARGE SCALE GENOMIC DNA]</scope>
    <source>
        <strain evidence="4 5">CBS 139.54b</strain>
    </source>
</reference>
<dbReference type="Proteomes" id="UP000253729">
    <property type="component" value="Unassembled WGS sequence"/>
</dbReference>
<dbReference type="Gene3D" id="3.50.50.60">
    <property type="entry name" value="FAD/NAD(P)-binding domain"/>
    <property type="match status" value="1"/>
</dbReference>
<accession>A0A3F3PWD0</accession>
<evidence type="ECO:0000256" key="2">
    <source>
        <dbReference type="ARBA" id="ARBA00023002"/>
    </source>
</evidence>
<evidence type="ECO:0000256" key="3">
    <source>
        <dbReference type="ARBA" id="ARBA00023033"/>
    </source>
</evidence>
<dbReference type="GeneID" id="38142031"/>
<dbReference type="RefSeq" id="XP_026624286.1">
    <property type="nucleotide sequence ID" value="XM_026773675.1"/>
</dbReference>
<sequence length="303" mass="32911">MEGSANHAAWPLRASGCFVRRDVALMFSAQAQKLGIAINFGVGVTNYLEDSAMGLGIIHTDDGRELSADIVVAADGFGTKSHSVVVDYPTRAVSTGYCDDGTATESWSTGVAPEQMAAAVPGLQSWYHLPVESIKNTPPDTNVQWKLCLRKPQPNWTSESGCIVQIGDAARSPLPPSANGAAMALEYSMSLAGCLRLGGKEEAAMATKVHQDLRCLLNTSMKQVTKGGKAFLFYGKWLWQHNVDKYATANFEAARQSIELGNAFKNTNLPRGHVSQDWTMESRLAKEMAGIFIQDLNLKYKYT</sequence>
<dbReference type="SUPFAM" id="SSF51905">
    <property type="entry name" value="FAD/NAD(P)-binding domain"/>
    <property type="match status" value="1"/>
</dbReference>